<dbReference type="RefSeq" id="XP_053027540.1">
    <property type="nucleotide sequence ID" value="XM_053163578.1"/>
</dbReference>
<proteinExistence type="predicted"/>
<dbReference type="EMBL" id="CP110435">
    <property type="protein sequence ID" value="WAQ91985.1"/>
    <property type="molecule type" value="Genomic_DNA"/>
</dbReference>
<organism evidence="1 2">
    <name type="scientific">Puccinia triticina</name>
    <dbReference type="NCBI Taxonomy" id="208348"/>
    <lineage>
        <taxon>Eukaryota</taxon>
        <taxon>Fungi</taxon>
        <taxon>Dikarya</taxon>
        <taxon>Basidiomycota</taxon>
        <taxon>Pucciniomycotina</taxon>
        <taxon>Pucciniomycetes</taxon>
        <taxon>Pucciniales</taxon>
        <taxon>Pucciniaceae</taxon>
        <taxon>Puccinia</taxon>
    </lineage>
</organism>
<name>A0ABY7D7K1_9BASI</name>
<dbReference type="Proteomes" id="UP001164743">
    <property type="component" value="Chromosome 15A"/>
</dbReference>
<evidence type="ECO:0000313" key="1">
    <source>
        <dbReference type="EMBL" id="WAQ91985.1"/>
    </source>
</evidence>
<dbReference type="GeneID" id="77804473"/>
<reference evidence="1" key="1">
    <citation type="submission" date="2022-10" db="EMBL/GenBank/DDBJ databases">
        <title>Puccinia triticina Genome sequencing and assembly.</title>
        <authorList>
            <person name="Li C."/>
        </authorList>
    </citation>
    <scope>NUCLEOTIDE SEQUENCE</scope>
    <source>
        <strain evidence="1">Pt15</strain>
    </source>
</reference>
<protein>
    <submittedName>
        <fullName evidence="1">Uncharacterized protein</fullName>
    </submittedName>
</protein>
<accession>A0ABY7D7K1</accession>
<sequence>MRLSSRSKSQASRNKLWSSSSNILFLLPIVFLPPILSTPPPPLCFFGPRPLAQSLPC</sequence>
<keyword evidence="2" id="KW-1185">Reference proteome</keyword>
<evidence type="ECO:0000313" key="2">
    <source>
        <dbReference type="Proteomes" id="UP001164743"/>
    </source>
</evidence>
<gene>
    <name evidence="1" type="ORF">PtA15_15A378</name>
</gene>